<comment type="caution">
    <text evidence="2">The sequence shown here is derived from an EMBL/GenBank/DDBJ whole genome shotgun (WGS) entry which is preliminary data.</text>
</comment>
<dbReference type="AlphaFoldDB" id="A0A9W8E1P3"/>
<feature type="compositionally biased region" description="Basic and acidic residues" evidence="1">
    <location>
        <begin position="25"/>
        <end position="37"/>
    </location>
</feature>
<feature type="region of interest" description="Disordered" evidence="1">
    <location>
        <begin position="490"/>
        <end position="548"/>
    </location>
</feature>
<accession>A0A9W8E1P3</accession>
<dbReference type="PANTHER" id="PTHR43628">
    <property type="entry name" value="ACTIVATOR OF C KINASE PROTEIN 1-RELATED"/>
    <property type="match status" value="1"/>
</dbReference>
<feature type="compositionally biased region" description="Polar residues" evidence="1">
    <location>
        <begin position="316"/>
        <end position="326"/>
    </location>
</feature>
<feature type="region of interest" description="Disordered" evidence="1">
    <location>
        <begin position="239"/>
        <end position="270"/>
    </location>
</feature>
<feature type="compositionally biased region" description="Low complexity" evidence="1">
    <location>
        <begin position="142"/>
        <end position="159"/>
    </location>
</feature>
<dbReference type="InterPro" id="IPR011990">
    <property type="entry name" value="TPR-like_helical_dom_sf"/>
</dbReference>
<reference evidence="2" key="1">
    <citation type="submission" date="2022-07" db="EMBL/GenBank/DDBJ databases">
        <title>Phylogenomic reconstructions and comparative analyses of Kickxellomycotina fungi.</title>
        <authorList>
            <person name="Reynolds N.K."/>
            <person name="Stajich J.E."/>
            <person name="Barry K."/>
            <person name="Grigoriev I.V."/>
            <person name="Crous P."/>
            <person name="Smith M.E."/>
        </authorList>
    </citation>
    <scope>NUCLEOTIDE SEQUENCE</scope>
    <source>
        <strain evidence="2">RSA 1196</strain>
    </source>
</reference>
<dbReference type="EMBL" id="JANBPY010001687">
    <property type="protein sequence ID" value="KAJ1959086.1"/>
    <property type="molecule type" value="Genomic_DNA"/>
</dbReference>
<dbReference type="PANTHER" id="PTHR43628:SF1">
    <property type="entry name" value="CHITIN SYNTHASE REGULATORY FACTOR 2-RELATED"/>
    <property type="match status" value="1"/>
</dbReference>
<organism evidence="2 3">
    <name type="scientific">Dispira parvispora</name>
    <dbReference type="NCBI Taxonomy" id="1520584"/>
    <lineage>
        <taxon>Eukaryota</taxon>
        <taxon>Fungi</taxon>
        <taxon>Fungi incertae sedis</taxon>
        <taxon>Zoopagomycota</taxon>
        <taxon>Kickxellomycotina</taxon>
        <taxon>Dimargaritomycetes</taxon>
        <taxon>Dimargaritales</taxon>
        <taxon>Dimargaritaceae</taxon>
        <taxon>Dispira</taxon>
    </lineage>
</organism>
<feature type="region of interest" description="Disordered" evidence="1">
    <location>
        <begin position="192"/>
        <end position="217"/>
    </location>
</feature>
<feature type="compositionally biased region" description="Polar residues" evidence="1">
    <location>
        <begin position="8"/>
        <end position="17"/>
    </location>
</feature>
<dbReference type="Pfam" id="PF08238">
    <property type="entry name" value="Sel1"/>
    <property type="match status" value="3"/>
</dbReference>
<feature type="compositionally biased region" description="Polar residues" evidence="1">
    <location>
        <begin position="257"/>
        <end position="270"/>
    </location>
</feature>
<feature type="region of interest" description="Disordered" evidence="1">
    <location>
        <begin position="1"/>
        <end position="174"/>
    </location>
</feature>
<dbReference type="Proteomes" id="UP001150925">
    <property type="component" value="Unassembled WGS sequence"/>
</dbReference>
<feature type="region of interest" description="Disordered" evidence="1">
    <location>
        <begin position="308"/>
        <end position="387"/>
    </location>
</feature>
<evidence type="ECO:0000313" key="2">
    <source>
        <dbReference type="EMBL" id="KAJ1959086.1"/>
    </source>
</evidence>
<feature type="compositionally biased region" description="Polar residues" evidence="1">
    <location>
        <begin position="337"/>
        <end position="387"/>
    </location>
</feature>
<feature type="region of interest" description="Disordered" evidence="1">
    <location>
        <begin position="423"/>
        <end position="476"/>
    </location>
</feature>
<feature type="compositionally biased region" description="Low complexity" evidence="1">
    <location>
        <begin position="65"/>
        <end position="77"/>
    </location>
</feature>
<feature type="compositionally biased region" description="Polar residues" evidence="1">
    <location>
        <begin position="114"/>
        <end position="131"/>
    </location>
</feature>
<evidence type="ECO:0000256" key="1">
    <source>
        <dbReference type="SAM" id="MobiDB-lite"/>
    </source>
</evidence>
<name>A0A9W8E1P3_9FUNG</name>
<protein>
    <submittedName>
        <fullName evidence="2">Uncharacterized protein</fullName>
    </submittedName>
</protein>
<feature type="compositionally biased region" description="Polar residues" evidence="1">
    <location>
        <begin position="493"/>
        <end position="514"/>
    </location>
</feature>
<proteinExistence type="predicted"/>
<dbReference type="InterPro" id="IPR006597">
    <property type="entry name" value="Sel1-like"/>
</dbReference>
<dbReference type="GO" id="GO:0010972">
    <property type="term" value="P:negative regulation of G2/M transition of mitotic cell cycle"/>
    <property type="evidence" value="ECO:0007669"/>
    <property type="project" value="TreeGrafter"/>
</dbReference>
<evidence type="ECO:0000313" key="3">
    <source>
        <dbReference type="Proteomes" id="UP001150925"/>
    </source>
</evidence>
<keyword evidence="3" id="KW-1185">Reference proteome</keyword>
<feature type="compositionally biased region" description="Polar residues" evidence="1">
    <location>
        <begin position="91"/>
        <end position="102"/>
    </location>
</feature>
<dbReference type="OrthoDB" id="2148946at2759"/>
<dbReference type="InterPro" id="IPR052945">
    <property type="entry name" value="Mitotic_Regulator"/>
</dbReference>
<dbReference type="SMART" id="SM00671">
    <property type="entry name" value="SEL1"/>
    <property type="match status" value="2"/>
</dbReference>
<sequence length="1009" mass="109298">MEDHENISPPSTSNEYPTGSLGLKWDVDKDQRAEALHPMRHSLANPSPPLSPGVHFNTLPRTNASSPTSPIDPTSPSKESKSRRSRLFFWLNSTGNTPQSPELGSASDMPGEVTSPSYSTVATTLPTSRSIRSMDVRHLDPSSYSSSSLGRSAPSSNRSYLPPTPQPVDMPEPRPRLALGADLTTSVRPLSTTSLPVNTFQPTMASDTSQAPAEQRNSTHLLLQANSEHRPLSRAAAIIRPHSGGPSSDSLSRETQHLMTRQPNPSQSVESTVADTGINRHSMVSPLARYSFSLQGAEMSDIDDQASETGIAVPPSSLQQVSTSTPHPVPLYEGRSSPHTVTPRSTRESLVSPLSDSSAWDTASVRSRNTIPPHQSKISIKSDTSVDSSIRELSKRRLKQATRQLQELAGKSLAYVRSTGNTTAEASQDYSRPHSLDDVPVSSDQSSMGILEPGSQPDLRVGMQRGPEPFIGDDDVPLRYYDQKSFPIAKGAASSTSDQSSPYGLGTSQPQRRASSIKPRLSISTSVSAEPPGSHPVRVSSVSSTDSNRVLDTLSAPISPTLSSPRSLYYRGIPPGTSSPVSVPGPLSHHLPTDASSSFNKSPTLATLSEMSAQIDPVADERLFSTPIPKPFAQIERVQECSANQPSTYTTSTDGTLGYPPSSSTPVSPRSVHSQSSHSTGNRSAYTLHSGEGLTPTSVSEVFPPGPPVSTASQELSSMDDDSPLALALALLADGACRLSFFPPRPERLVDTENRQGILSSNRRAPLFIVQPGYARDKADCFANSTHQNLDSRQFLATATQALHRAPNLSVMYHDVSSLEQDREPRVTCDQLLREASLACELQDYPKATLLYRDSALHGSFHGLFLYGLALWAGWGCTADPPFALQCLEAAVGYAAVEISIRLTETVYPAPFKRHLTLALYELALCHRYGWGTPVDLVQAAYYLKITAQLGDPDAQEDLAFCYLDGQGVTRDMSSAMSYFSQADRQGIWLYGNMWCFKRKYLMQYSWVT</sequence>
<feature type="compositionally biased region" description="Polar residues" evidence="1">
    <location>
        <begin position="643"/>
        <end position="655"/>
    </location>
</feature>
<dbReference type="SUPFAM" id="SSF81901">
    <property type="entry name" value="HCP-like"/>
    <property type="match status" value="1"/>
</dbReference>
<feature type="region of interest" description="Disordered" evidence="1">
    <location>
        <begin position="643"/>
        <end position="718"/>
    </location>
</feature>
<dbReference type="GO" id="GO:0032153">
    <property type="term" value="C:cell division site"/>
    <property type="evidence" value="ECO:0007669"/>
    <property type="project" value="TreeGrafter"/>
</dbReference>
<gene>
    <name evidence="2" type="ORF">IWQ62_004752</name>
</gene>
<feature type="compositionally biased region" description="Low complexity" evidence="1">
    <location>
        <begin position="660"/>
        <end position="679"/>
    </location>
</feature>
<dbReference type="Gene3D" id="1.25.40.10">
    <property type="entry name" value="Tetratricopeptide repeat domain"/>
    <property type="match status" value="1"/>
</dbReference>